<keyword evidence="5 11" id="KW-0328">Glycosyltransferase</keyword>
<evidence type="ECO:0000256" key="5">
    <source>
        <dbReference type="ARBA" id="ARBA00022676"/>
    </source>
</evidence>
<feature type="transmembrane region" description="Helical" evidence="11">
    <location>
        <begin position="190"/>
        <end position="212"/>
    </location>
</feature>
<evidence type="ECO:0000256" key="11">
    <source>
        <dbReference type="RuleBase" id="RU363112"/>
    </source>
</evidence>
<dbReference type="AlphaFoldDB" id="A0A1S2YIJ0"/>
<dbReference type="OrthoDB" id="10252502at2759"/>
<evidence type="ECO:0000256" key="2">
    <source>
        <dbReference type="ARBA" id="ARBA00004687"/>
    </source>
</evidence>
<dbReference type="GO" id="GO:0000009">
    <property type="term" value="F:alpha-1,6-mannosyltransferase activity"/>
    <property type="evidence" value="ECO:0007669"/>
    <property type="project" value="InterPro"/>
</dbReference>
<evidence type="ECO:0000313" key="13">
    <source>
        <dbReference type="RefSeq" id="XP_004505307.1"/>
    </source>
</evidence>
<dbReference type="GO" id="GO:0031501">
    <property type="term" value="C:mannosyltransferase complex"/>
    <property type="evidence" value="ECO:0007669"/>
    <property type="project" value="TreeGrafter"/>
</dbReference>
<dbReference type="GO" id="GO:0005789">
    <property type="term" value="C:endoplasmic reticulum membrane"/>
    <property type="evidence" value="ECO:0007669"/>
    <property type="project" value="UniProtKB-SubCell"/>
</dbReference>
<keyword evidence="4 11" id="KW-0337">GPI-anchor biosynthesis</keyword>
<dbReference type="RefSeq" id="XP_004505307.1">
    <property type="nucleotide sequence ID" value="XM_004505250.3"/>
</dbReference>
<feature type="transmembrane region" description="Helical" evidence="11">
    <location>
        <begin position="12"/>
        <end position="34"/>
    </location>
</feature>
<dbReference type="UniPathway" id="UPA00196"/>
<comment type="pathway">
    <text evidence="2 11">Glycolipid biosynthesis; glycosylphosphatidylinositol-anchor biosynthesis.</text>
</comment>
<dbReference type="EC" id="2.4.1.-" evidence="11"/>
<dbReference type="Pfam" id="PF04188">
    <property type="entry name" value="Mannosyl_trans2"/>
    <property type="match status" value="1"/>
</dbReference>
<comment type="subcellular location">
    <subcellularLocation>
        <location evidence="1 11">Endoplasmic reticulum membrane</location>
        <topology evidence="1 11">Multi-pass membrane protein</topology>
    </subcellularLocation>
</comment>
<feature type="transmembrane region" description="Helical" evidence="11">
    <location>
        <begin position="462"/>
        <end position="481"/>
    </location>
</feature>
<evidence type="ECO:0000313" key="12">
    <source>
        <dbReference type="Proteomes" id="UP000087171"/>
    </source>
</evidence>
<dbReference type="PANTHER" id="PTHR12468:SF2">
    <property type="entry name" value="GPI MANNOSYLTRANSFERASE 2"/>
    <property type="match status" value="1"/>
</dbReference>
<evidence type="ECO:0000256" key="10">
    <source>
        <dbReference type="ARBA" id="ARBA00023136"/>
    </source>
</evidence>
<keyword evidence="7 11" id="KW-0812">Transmembrane</keyword>
<protein>
    <recommendedName>
        <fullName evidence="11">GPI mannosyltransferase 2</fullName>
        <ecNumber evidence="11">2.4.1.-</ecNumber>
    </recommendedName>
</protein>
<feature type="transmembrane region" description="Helical" evidence="11">
    <location>
        <begin position="232"/>
        <end position="260"/>
    </location>
</feature>
<organism evidence="12 13">
    <name type="scientific">Cicer arietinum</name>
    <name type="common">Chickpea</name>
    <name type="synonym">Garbanzo</name>
    <dbReference type="NCBI Taxonomy" id="3827"/>
    <lineage>
        <taxon>Eukaryota</taxon>
        <taxon>Viridiplantae</taxon>
        <taxon>Streptophyta</taxon>
        <taxon>Embryophyta</taxon>
        <taxon>Tracheophyta</taxon>
        <taxon>Spermatophyta</taxon>
        <taxon>Magnoliopsida</taxon>
        <taxon>eudicotyledons</taxon>
        <taxon>Gunneridae</taxon>
        <taxon>Pentapetalae</taxon>
        <taxon>rosids</taxon>
        <taxon>fabids</taxon>
        <taxon>Fabales</taxon>
        <taxon>Fabaceae</taxon>
        <taxon>Papilionoideae</taxon>
        <taxon>50 kb inversion clade</taxon>
        <taxon>NPAAA clade</taxon>
        <taxon>Hologalegina</taxon>
        <taxon>IRL clade</taxon>
        <taxon>Cicereae</taxon>
        <taxon>Cicer</taxon>
    </lineage>
</organism>
<dbReference type="Proteomes" id="UP000087171">
    <property type="component" value="Chromosome Ca6"/>
</dbReference>
<keyword evidence="12" id="KW-1185">Reference proteome</keyword>
<dbReference type="PANTHER" id="PTHR12468">
    <property type="entry name" value="GPI MANNOSYLTRANSFERASE 2"/>
    <property type="match status" value="1"/>
</dbReference>
<dbReference type="eggNOG" id="KOG2647">
    <property type="taxonomic scope" value="Eukaryota"/>
</dbReference>
<keyword evidence="8 11" id="KW-0256">Endoplasmic reticulum</keyword>
<name>A0A1S2YIJ0_CICAR</name>
<dbReference type="GO" id="GO:0006506">
    <property type="term" value="P:GPI anchor biosynthetic process"/>
    <property type="evidence" value="ECO:0007669"/>
    <property type="project" value="UniProtKB-UniPathway"/>
</dbReference>
<dbReference type="KEGG" id="cam:101500362"/>
<feature type="transmembrane region" description="Helical" evidence="11">
    <location>
        <begin position="88"/>
        <end position="108"/>
    </location>
</feature>
<dbReference type="GO" id="GO:0004376">
    <property type="term" value="F:GPI mannosyltransferase activity"/>
    <property type="evidence" value="ECO:0007669"/>
    <property type="project" value="InterPro"/>
</dbReference>
<feature type="transmembrane region" description="Helical" evidence="11">
    <location>
        <begin position="120"/>
        <end position="141"/>
    </location>
</feature>
<evidence type="ECO:0000256" key="9">
    <source>
        <dbReference type="ARBA" id="ARBA00022989"/>
    </source>
</evidence>
<feature type="transmembrane region" description="Helical" evidence="11">
    <location>
        <begin position="161"/>
        <end position="183"/>
    </location>
</feature>
<sequence>MVQTSKSDEDVVIKSAVYSRILVFTLIIFFRILASPYDTSASLNPPCLTSNDTHHSRIDSSIQNGVVWDSVYFIRIAQCGYEYEQTYAFLPLLPLSISFFSPTLFSFLPQRSLLAFSAYLINNLAFVLAALYFYRLSVIILKDTDIALRATVLFCFNPASIFYSSIYAESLYAVLSLGGLYYFVSGKNNFAVLLLALSGCARSNGALNAGYICFQTMHRVYHALFQNKNVTLALQIIIVGALRSACIFAPFAAFQAYGYYNMCVGRLPDEIRPWCKTRVPLLYNYIQSHYWGVGFLRYFQLKQLPNFLLASPILSLAFFSVVHYAKSRPQVFFSLGFDTTNEEKSSGVVFLSRDLSRFKAVGSVEKSSVRVEEHFNVRRRKDPIKGDVSNVRIESESSANLGYLSASVLPFVLHLGFLAGTAFLVMHVQVATRFLSASPPLYWFASYIMAYPTKYPRWGYLIWAYSAAYILLGSLLFSNFYPFT</sequence>
<evidence type="ECO:0000256" key="6">
    <source>
        <dbReference type="ARBA" id="ARBA00022679"/>
    </source>
</evidence>
<feature type="transmembrane region" description="Helical" evidence="11">
    <location>
        <begin position="401"/>
        <end position="424"/>
    </location>
</feature>
<keyword evidence="6 11" id="KW-0808">Transferase</keyword>
<evidence type="ECO:0000256" key="4">
    <source>
        <dbReference type="ARBA" id="ARBA00022502"/>
    </source>
</evidence>
<evidence type="ECO:0000256" key="3">
    <source>
        <dbReference type="ARBA" id="ARBA00008698"/>
    </source>
</evidence>
<evidence type="ECO:0000256" key="7">
    <source>
        <dbReference type="ARBA" id="ARBA00022692"/>
    </source>
</evidence>
<dbReference type="GeneID" id="101500362"/>
<dbReference type="InterPro" id="IPR007315">
    <property type="entry name" value="PIG-V/Gpi18"/>
</dbReference>
<dbReference type="STRING" id="3827.A0A1S2YIJ0"/>
<comment type="function">
    <text evidence="11">Mannosyltransferase involved in glycosylphosphatidylinositol-anchor biosynthesis.</text>
</comment>
<dbReference type="PaxDb" id="3827-XP_004505307.1"/>
<proteinExistence type="inferred from homology"/>
<evidence type="ECO:0000256" key="8">
    <source>
        <dbReference type="ARBA" id="ARBA00022824"/>
    </source>
</evidence>
<comment type="similarity">
    <text evidence="3 11">Belongs to the PIGV family.</text>
</comment>
<keyword evidence="10 11" id="KW-0472">Membrane</keyword>
<keyword evidence="9 11" id="KW-1133">Transmembrane helix</keyword>
<accession>A0A1S2YIJ0</accession>
<reference evidence="12" key="1">
    <citation type="journal article" date="2013" name="Nat. Biotechnol.">
        <title>Draft genome sequence of chickpea (Cicer arietinum) provides a resource for trait improvement.</title>
        <authorList>
            <person name="Varshney R.K."/>
            <person name="Song C."/>
            <person name="Saxena R.K."/>
            <person name="Azam S."/>
            <person name="Yu S."/>
            <person name="Sharpe A.G."/>
            <person name="Cannon S."/>
            <person name="Baek J."/>
            <person name="Rosen B.D."/>
            <person name="Tar'an B."/>
            <person name="Millan T."/>
            <person name="Zhang X."/>
            <person name="Ramsay L.D."/>
            <person name="Iwata A."/>
            <person name="Wang Y."/>
            <person name="Nelson W."/>
            <person name="Farmer A.D."/>
            <person name="Gaur P.M."/>
            <person name="Soderlund C."/>
            <person name="Penmetsa R.V."/>
            <person name="Xu C."/>
            <person name="Bharti A.K."/>
            <person name="He W."/>
            <person name="Winter P."/>
            <person name="Zhao S."/>
            <person name="Hane J.K."/>
            <person name="Carrasquilla-Garcia N."/>
            <person name="Condie J.A."/>
            <person name="Upadhyaya H.D."/>
            <person name="Luo M.C."/>
            <person name="Thudi M."/>
            <person name="Gowda C.L."/>
            <person name="Singh N.P."/>
            <person name="Lichtenzveig J."/>
            <person name="Gali K.K."/>
            <person name="Rubio J."/>
            <person name="Nadarajan N."/>
            <person name="Dolezel J."/>
            <person name="Bansal K.C."/>
            <person name="Xu X."/>
            <person name="Edwards D."/>
            <person name="Zhang G."/>
            <person name="Kahl G."/>
            <person name="Gil J."/>
            <person name="Singh K.B."/>
            <person name="Datta S.K."/>
            <person name="Jackson S.A."/>
            <person name="Wang J."/>
            <person name="Cook D.R."/>
        </authorList>
    </citation>
    <scope>NUCLEOTIDE SEQUENCE [LARGE SCALE GENOMIC DNA]</scope>
    <source>
        <strain evidence="12">cv. CDC Frontier</strain>
    </source>
</reference>
<feature type="transmembrane region" description="Helical" evidence="11">
    <location>
        <begin position="430"/>
        <end position="450"/>
    </location>
</feature>
<evidence type="ECO:0000256" key="1">
    <source>
        <dbReference type="ARBA" id="ARBA00004477"/>
    </source>
</evidence>
<feature type="transmembrane region" description="Helical" evidence="11">
    <location>
        <begin position="307"/>
        <end position="325"/>
    </location>
</feature>
<reference evidence="13" key="2">
    <citation type="submission" date="2025-08" db="UniProtKB">
        <authorList>
            <consortium name="RefSeq"/>
        </authorList>
    </citation>
    <scope>IDENTIFICATION</scope>
    <source>
        <tissue evidence="13">Etiolated seedlings</tissue>
    </source>
</reference>
<gene>
    <name evidence="13" type="primary">LOC101500362</name>
</gene>